<evidence type="ECO:0000259" key="14">
    <source>
        <dbReference type="PROSITE" id="PS51103"/>
    </source>
</evidence>
<keyword evidence="16" id="KW-1185">Reference proteome</keyword>
<dbReference type="InterPro" id="IPR003352">
    <property type="entry name" value="PTS_EIIC"/>
</dbReference>
<comment type="subcellular location">
    <subcellularLocation>
        <location evidence="1">Cell membrane</location>
        <topology evidence="1">Multi-pass membrane protein</topology>
    </subcellularLocation>
</comment>
<keyword evidence="6" id="KW-0598">Phosphotransferase system</keyword>
<dbReference type="PANTHER" id="PTHR30175:SF7">
    <property type="entry name" value="NEGATIVE REGULATOR OF SACY ACTIVITY"/>
    <property type="match status" value="1"/>
</dbReference>
<evidence type="ECO:0000256" key="8">
    <source>
        <dbReference type="ARBA" id="ARBA00022777"/>
    </source>
</evidence>
<feature type="transmembrane region" description="Helical" evidence="12">
    <location>
        <begin position="383"/>
        <end position="403"/>
    </location>
</feature>
<feature type="transmembrane region" description="Helical" evidence="12">
    <location>
        <begin position="112"/>
        <end position="132"/>
    </location>
</feature>
<evidence type="ECO:0000256" key="12">
    <source>
        <dbReference type="SAM" id="Phobius"/>
    </source>
</evidence>
<evidence type="ECO:0000256" key="7">
    <source>
        <dbReference type="ARBA" id="ARBA00022692"/>
    </source>
</evidence>
<dbReference type="Pfam" id="PF00367">
    <property type="entry name" value="PTS_EIIB"/>
    <property type="match status" value="1"/>
</dbReference>
<dbReference type="OrthoDB" id="9769191at2"/>
<dbReference type="Pfam" id="PF02378">
    <property type="entry name" value="PTS_EIIC"/>
    <property type="match status" value="1"/>
</dbReference>
<evidence type="ECO:0000256" key="3">
    <source>
        <dbReference type="ARBA" id="ARBA00022475"/>
    </source>
</evidence>
<dbReference type="GO" id="GO:0016301">
    <property type="term" value="F:kinase activity"/>
    <property type="evidence" value="ECO:0007669"/>
    <property type="project" value="UniProtKB-KW"/>
</dbReference>
<keyword evidence="5" id="KW-0808">Transferase</keyword>
<proteinExistence type="predicted"/>
<dbReference type="RefSeq" id="WP_092572137.1">
    <property type="nucleotide sequence ID" value="NZ_FOEN01000008.1"/>
</dbReference>
<evidence type="ECO:0000256" key="1">
    <source>
        <dbReference type="ARBA" id="ARBA00004651"/>
    </source>
</evidence>
<dbReference type="Proteomes" id="UP000198833">
    <property type="component" value="Unassembled WGS sequence"/>
</dbReference>
<evidence type="ECO:0000313" key="16">
    <source>
        <dbReference type="Proteomes" id="UP000198833"/>
    </source>
</evidence>
<keyword evidence="8" id="KW-0418">Kinase</keyword>
<sequence>MKHRQTVEQLLAAIGGQENLKLAEHCATRLRLILHDNNKLNKDEAEQIQGIKGYFYSTGQHQFVFGTGTVNEVYQDLLSVIDQNKLAEGDIKSEVYQNMTPVQKVVRTFADILVPLIPALVTTGLLMGLRGFLVELGLEMTPEFATMFGVLTDTAFAFLPVLIAYSASKKFGGNPIMGIVIGLMMVAPQLPNAYSVGSGDAEALNIFGINIVAYQGSIFPAIIAGWLIAKIEQWCRTWVPKMMDLVVTPFLSLLITFVTIIFLLGPVIQAVEHFVINGIVTLIEAPLGLGYIVFGGLQQAIVVTGLHHSIGVIELSLLSETGRNVIQPLTTASMAGQFGAAIGAAFLVKDAVRRMNMINASVPTLFGITEPLLFGVNLRSLRIFVSGIIGGAAGGLVTYLMHLTAPGMGITFIPGLLFYTESFGLLLNYLIVIGVSFAVAFVLVQAQRKYIVDEI</sequence>
<feature type="transmembrane region" description="Helical" evidence="12">
    <location>
        <begin position="176"/>
        <end position="194"/>
    </location>
</feature>
<name>A0A1H9EXX9_9LACT</name>
<dbReference type="GO" id="GO:0005886">
    <property type="term" value="C:plasma membrane"/>
    <property type="evidence" value="ECO:0007669"/>
    <property type="project" value="UniProtKB-SubCell"/>
</dbReference>
<evidence type="ECO:0000259" key="13">
    <source>
        <dbReference type="PROSITE" id="PS51098"/>
    </source>
</evidence>
<evidence type="ECO:0000313" key="15">
    <source>
        <dbReference type="EMBL" id="SEQ30616.1"/>
    </source>
</evidence>
<keyword evidence="9 12" id="KW-1133">Transmembrane helix</keyword>
<keyword evidence="10 12" id="KW-0472">Membrane</keyword>
<dbReference type="AlphaFoldDB" id="A0A1H9EXX9"/>
<evidence type="ECO:0000256" key="10">
    <source>
        <dbReference type="ARBA" id="ARBA00023136"/>
    </source>
</evidence>
<dbReference type="STRING" id="89093.SAMN04488558_10810"/>
<dbReference type="EMBL" id="FOEN01000008">
    <property type="protein sequence ID" value="SEQ30616.1"/>
    <property type="molecule type" value="Genomic_DNA"/>
</dbReference>
<gene>
    <name evidence="15" type="ORF">SAMN04488558_10810</name>
</gene>
<evidence type="ECO:0000256" key="9">
    <source>
        <dbReference type="ARBA" id="ARBA00022989"/>
    </source>
</evidence>
<evidence type="ECO:0000256" key="2">
    <source>
        <dbReference type="ARBA" id="ARBA00022448"/>
    </source>
</evidence>
<dbReference type="CDD" id="cd00212">
    <property type="entry name" value="PTS_IIB_glc"/>
    <property type="match status" value="1"/>
</dbReference>
<dbReference type="PROSITE" id="PS51098">
    <property type="entry name" value="PTS_EIIB_TYPE_1"/>
    <property type="match status" value="1"/>
</dbReference>
<keyword evidence="3" id="KW-1003">Cell membrane</keyword>
<evidence type="ECO:0000256" key="6">
    <source>
        <dbReference type="ARBA" id="ARBA00022683"/>
    </source>
</evidence>
<feature type="active site" description="Phosphocysteine intermediate; for EIIB activity" evidence="11">
    <location>
        <position position="26"/>
    </location>
</feature>
<evidence type="ECO:0000256" key="5">
    <source>
        <dbReference type="ARBA" id="ARBA00022679"/>
    </source>
</evidence>
<dbReference type="InterPro" id="IPR018113">
    <property type="entry name" value="PTrfase_EIIB_Cys"/>
</dbReference>
<evidence type="ECO:0000256" key="11">
    <source>
        <dbReference type="PROSITE-ProRule" id="PRU00421"/>
    </source>
</evidence>
<keyword evidence="2" id="KW-0813">Transport</keyword>
<feature type="transmembrane region" description="Helical" evidence="12">
    <location>
        <begin position="423"/>
        <end position="444"/>
    </location>
</feature>
<dbReference type="InterPro" id="IPR036878">
    <property type="entry name" value="Glu_permease_IIB"/>
</dbReference>
<reference evidence="15 16" key="1">
    <citation type="submission" date="2016-10" db="EMBL/GenBank/DDBJ databases">
        <authorList>
            <person name="de Groot N.N."/>
        </authorList>
    </citation>
    <scope>NUCLEOTIDE SEQUENCE [LARGE SCALE GENOMIC DNA]</scope>
    <source>
        <strain evidence="15 16">DSM 15695</strain>
    </source>
</reference>
<feature type="transmembrane region" description="Helical" evidence="12">
    <location>
        <begin position="206"/>
        <end position="229"/>
    </location>
</feature>
<keyword evidence="7 12" id="KW-0812">Transmembrane</keyword>
<dbReference type="InterPro" id="IPR013013">
    <property type="entry name" value="PTS_EIIC_1"/>
</dbReference>
<keyword evidence="4" id="KW-0762">Sugar transport</keyword>
<dbReference type="PANTHER" id="PTHR30175">
    <property type="entry name" value="PHOSPHOTRANSFERASE SYSTEM TRANSPORT PROTEIN"/>
    <property type="match status" value="1"/>
</dbReference>
<feature type="domain" description="PTS EIIC type-1" evidence="14">
    <location>
        <begin position="107"/>
        <end position="455"/>
    </location>
</feature>
<feature type="transmembrane region" description="Helical" evidence="12">
    <location>
        <begin position="274"/>
        <end position="294"/>
    </location>
</feature>
<dbReference type="InterPro" id="IPR001996">
    <property type="entry name" value="PTS_IIB_1"/>
</dbReference>
<organism evidence="15 16">
    <name type="scientific">Ignavigranum ruoffiae</name>
    <dbReference type="NCBI Taxonomy" id="89093"/>
    <lineage>
        <taxon>Bacteria</taxon>
        <taxon>Bacillati</taxon>
        <taxon>Bacillota</taxon>
        <taxon>Bacilli</taxon>
        <taxon>Lactobacillales</taxon>
        <taxon>Aerococcaceae</taxon>
        <taxon>Ignavigranum</taxon>
    </lineage>
</organism>
<feature type="domain" description="PTS EIIB type-1" evidence="13">
    <location>
        <begin position="4"/>
        <end position="87"/>
    </location>
</feature>
<dbReference type="GO" id="GO:0009401">
    <property type="term" value="P:phosphoenolpyruvate-dependent sugar phosphotransferase system"/>
    <property type="evidence" value="ECO:0007669"/>
    <property type="project" value="UniProtKB-KW"/>
</dbReference>
<dbReference type="GO" id="GO:0008982">
    <property type="term" value="F:protein-N(PI)-phosphohistidine-sugar phosphotransferase activity"/>
    <property type="evidence" value="ECO:0007669"/>
    <property type="project" value="InterPro"/>
</dbReference>
<dbReference type="SUPFAM" id="SSF55604">
    <property type="entry name" value="Glucose permease domain IIB"/>
    <property type="match status" value="1"/>
</dbReference>
<evidence type="ECO:0000256" key="4">
    <source>
        <dbReference type="ARBA" id="ARBA00022597"/>
    </source>
</evidence>
<dbReference type="PROSITE" id="PS01035">
    <property type="entry name" value="PTS_EIIB_TYPE_1_CYS"/>
    <property type="match status" value="1"/>
</dbReference>
<dbReference type="InterPro" id="IPR050558">
    <property type="entry name" value="PTS_Sugar-Specific_Components"/>
</dbReference>
<dbReference type="Gene3D" id="3.30.1360.60">
    <property type="entry name" value="Glucose permease domain IIB"/>
    <property type="match status" value="1"/>
</dbReference>
<feature type="transmembrane region" description="Helical" evidence="12">
    <location>
        <begin position="250"/>
        <end position="268"/>
    </location>
</feature>
<feature type="transmembrane region" description="Helical" evidence="12">
    <location>
        <begin position="144"/>
        <end position="164"/>
    </location>
</feature>
<dbReference type="PROSITE" id="PS51103">
    <property type="entry name" value="PTS_EIIC_TYPE_1"/>
    <property type="match status" value="1"/>
</dbReference>
<dbReference type="GO" id="GO:0015771">
    <property type="term" value="P:trehalose transport"/>
    <property type="evidence" value="ECO:0007669"/>
    <property type="project" value="TreeGrafter"/>
</dbReference>
<accession>A0A1H9EXX9</accession>
<protein>
    <submittedName>
        <fullName evidence="15">PTS system, sucrose-specific IIC component</fullName>
    </submittedName>
</protein>
<dbReference type="GO" id="GO:0090589">
    <property type="term" value="F:protein-phosphocysteine-trehalose phosphotransferase system transporter activity"/>
    <property type="evidence" value="ECO:0007669"/>
    <property type="project" value="TreeGrafter"/>
</dbReference>